<dbReference type="PROSITE" id="PS50240">
    <property type="entry name" value="TRYPSIN_DOM"/>
    <property type="match status" value="1"/>
</dbReference>
<dbReference type="InterPro" id="IPR001254">
    <property type="entry name" value="Trypsin_dom"/>
</dbReference>
<dbReference type="Pfam" id="PF00089">
    <property type="entry name" value="Trypsin"/>
    <property type="match status" value="1"/>
</dbReference>
<dbReference type="EMBL" id="OB666165">
    <property type="protein sequence ID" value="CAD7233386.1"/>
    <property type="molecule type" value="Genomic_DNA"/>
</dbReference>
<dbReference type="AlphaFoldDB" id="A0A7R8WQZ6"/>
<reference evidence="1" key="1">
    <citation type="submission" date="2020-11" db="EMBL/GenBank/DDBJ databases">
        <authorList>
            <person name="Tran Van P."/>
        </authorList>
    </citation>
    <scope>NUCLEOTIDE SEQUENCE</scope>
</reference>
<evidence type="ECO:0000313" key="1">
    <source>
        <dbReference type="EMBL" id="CAD7233386.1"/>
    </source>
</evidence>
<dbReference type="GO" id="GO:0004252">
    <property type="term" value="F:serine-type endopeptidase activity"/>
    <property type="evidence" value="ECO:0007669"/>
    <property type="project" value="InterPro"/>
</dbReference>
<dbReference type="InterPro" id="IPR009003">
    <property type="entry name" value="Peptidase_S1_PA"/>
</dbReference>
<gene>
    <name evidence="1" type="ORF">CTOB1V02_LOCUS11208</name>
</gene>
<dbReference type="Gene3D" id="2.40.10.10">
    <property type="entry name" value="Trypsin-like serine proteases"/>
    <property type="match status" value="1"/>
</dbReference>
<organism evidence="1">
    <name type="scientific">Cyprideis torosa</name>
    <dbReference type="NCBI Taxonomy" id="163714"/>
    <lineage>
        <taxon>Eukaryota</taxon>
        <taxon>Metazoa</taxon>
        <taxon>Ecdysozoa</taxon>
        <taxon>Arthropoda</taxon>
        <taxon>Crustacea</taxon>
        <taxon>Oligostraca</taxon>
        <taxon>Ostracoda</taxon>
        <taxon>Podocopa</taxon>
        <taxon>Podocopida</taxon>
        <taxon>Cytherocopina</taxon>
        <taxon>Cytheroidea</taxon>
        <taxon>Cytherideidae</taxon>
        <taxon>Cyprideis</taxon>
    </lineage>
</organism>
<accession>A0A7R8WQZ6</accession>
<protein>
    <submittedName>
        <fullName evidence="1">Uncharacterized protein</fullName>
    </submittedName>
</protein>
<dbReference type="InterPro" id="IPR043504">
    <property type="entry name" value="Peptidase_S1_PA_chymotrypsin"/>
</dbReference>
<dbReference type="PANTHER" id="PTHR24260:SF132">
    <property type="entry name" value="PEPTIDASE S1 DOMAIN-CONTAINING PROTEIN"/>
    <property type="match status" value="1"/>
</dbReference>
<dbReference type="SMART" id="SM00020">
    <property type="entry name" value="Tryp_SPc"/>
    <property type="match status" value="1"/>
</dbReference>
<proteinExistence type="predicted"/>
<sequence length="806" mass="90507">MIAILSVFLTLASAAGFEGWAGQVPPKQPRQCSAGQIQIQLHNLYKHRPCASSEIKVPDKYKVKGSSAKEAALNEFPFMVRLRPRARMEEGKFDIRSRPRARMEEGKFDFQERSSYLCGGSVISNRLVFTAAHCVMGVSRSKGMVDLDFGMFIGSGGPVAPWQTTHTPEAVFVSPVMEKYWNDFLESGEVFFDPTYYEYSTLEAAIVRTNEEIVLDGEKITHICLWMTDWRSSGENRPFTVLGWEVSNALRKARNIKLPQKECVGPLFDRYLRNESHYWCHASDAFLCPGDSGSPIVTAVKDFWVQFSFAHTTYNKYLDFLPSSSYCHSFGVRVTQGSLGPLADWILSVAPMDKTTILDECVDPVEPTDGLFQMPRPPECRAHEKLLGVVEFQPDTPCEPGSVLQNIESTNVQNRNIDFLFRVGTRRRNALKVCIGAFISRDIGMTSCTCLHEIHVLVGNLDNAYPSGFTLNAPWNTGQKKSILIPPLFPDQCHPSLKNQMESTPLANWPEIFHASSFDLAWLILPQFGEGLGITHVCLLWTPFKNLGLSQSLYHFAHVDKDPYYGEEFNLFEMVTNPRLDIFRNQRTADKDCSDQSLMQTSSSFFCIKSFNSSSVCNEENQGGPMLTELNGKLVLASVLGKVPSGSSGACTGADVEVYLTDFDFETFTDWFHDLLLELKPTVEYHCVPEFPSVTPESALDNLGSPFDVKPISEYPHDVVGLIKKALSDSKLESTSNSSDVSRTPQYLNSSSWGPDEDELLRTVVHHLEMDNRNHAVTRVKHRMSFSKLCFWALFSVNAEFLLNLS</sequence>
<dbReference type="GO" id="GO:0006508">
    <property type="term" value="P:proteolysis"/>
    <property type="evidence" value="ECO:0007669"/>
    <property type="project" value="InterPro"/>
</dbReference>
<dbReference type="PRINTS" id="PR00722">
    <property type="entry name" value="CHYMOTRYPSIN"/>
</dbReference>
<dbReference type="InterPro" id="IPR051333">
    <property type="entry name" value="CLIP_Serine_Protease"/>
</dbReference>
<name>A0A7R8WQZ6_9CRUS</name>
<dbReference type="SUPFAM" id="SSF50494">
    <property type="entry name" value="Trypsin-like serine proteases"/>
    <property type="match status" value="1"/>
</dbReference>
<dbReference type="PANTHER" id="PTHR24260">
    <property type="match status" value="1"/>
</dbReference>
<dbReference type="InterPro" id="IPR001314">
    <property type="entry name" value="Peptidase_S1A"/>
</dbReference>